<dbReference type="EMBL" id="VFPA01000002">
    <property type="protein sequence ID" value="TQM11474.1"/>
    <property type="molecule type" value="Genomic_DNA"/>
</dbReference>
<dbReference type="RefSeq" id="WP_142055646.1">
    <property type="nucleotide sequence ID" value="NZ_VFPA01000002.1"/>
</dbReference>
<keyword evidence="1" id="KW-0805">Transcription regulation</keyword>
<dbReference type="SMART" id="SM00895">
    <property type="entry name" value="FCD"/>
    <property type="match status" value="1"/>
</dbReference>
<reference evidence="5 6" key="1">
    <citation type="submission" date="2019-06" db="EMBL/GenBank/DDBJ databases">
        <title>Sequencing the genomes of 1000 actinobacteria strains.</title>
        <authorList>
            <person name="Klenk H.-P."/>
        </authorList>
    </citation>
    <scope>NUCLEOTIDE SEQUENCE [LARGE SCALE GENOMIC DNA]</scope>
    <source>
        <strain evidence="5 6">DSM 45301</strain>
    </source>
</reference>
<dbReference type="SUPFAM" id="SSF46785">
    <property type="entry name" value="Winged helix' DNA-binding domain"/>
    <property type="match status" value="1"/>
</dbReference>
<name>A0A543DQ90_9PSEU</name>
<evidence type="ECO:0000256" key="1">
    <source>
        <dbReference type="ARBA" id="ARBA00023015"/>
    </source>
</evidence>
<dbReference type="InterPro" id="IPR011711">
    <property type="entry name" value="GntR_C"/>
</dbReference>
<dbReference type="PRINTS" id="PR00035">
    <property type="entry name" value="HTHGNTR"/>
</dbReference>
<sequence length="225" mass="24797">MVVTSVEQALRVLVAEGIQDGTMGPGVKLPTERALVERLAAPRGAIRRALDVLEREGLVVRHVGRGTFLTDEARRPPAGTPADTSPAEIVQVRLAIEPPVAALAARAATQADLDRIGECLEGLRAGLLDDDFERQETWDLRLHRAIAHATHNGLLVSVCEVMFIARELPVWGSSKRRVNTAERRRGYHRQHTAIVEALRDRDPDSAEIAMRIHLQSVSDNLLGRR</sequence>
<dbReference type="InterPro" id="IPR000524">
    <property type="entry name" value="Tscrpt_reg_HTH_GntR"/>
</dbReference>
<keyword evidence="6" id="KW-1185">Reference proteome</keyword>
<evidence type="ECO:0000256" key="3">
    <source>
        <dbReference type="ARBA" id="ARBA00023163"/>
    </source>
</evidence>
<keyword evidence="2" id="KW-0238">DNA-binding</keyword>
<organism evidence="5 6">
    <name type="scientific">Pseudonocardia kunmingensis</name>
    <dbReference type="NCBI Taxonomy" id="630975"/>
    <lineage>
        <taxon>Bacteria</taxon>
        <taxon>Bacillati</taxon>
        <taxon>Actinomycetota</taxon>
        <taxon>Actinomycetes</taxon>
        <taxon>Pseudonocardiales</taxon>
        <taxon>Pseudonocardiaceae</taxon>
        <taxon>Pseudonocardia</taxon>
    </lineage>
</organism>
<evidence type="ECO:0000259" key="4">
    <source>
        <dbReference type="PROSITE" id="PS50949"/>
    </source>
</evidence>
<dbReference type="CDD" id="cd07377">
    <property type="entry name" value="WHTH_GntR"/>
    <property type="match status" value="1"/>
</dbReference>
<dbReference type="Gene3D" id="1.10.10.10">
    <property type="entry name" value="Winged helix-like DNA-binding domain superfamily/Winged helix DNA-binding domain"/>
    <property type="match status" value="1"/>
</dbReference>
<evidence type="ECO:0000313" key="6">
    <source>
        <dbReference type="Proteomes" id="UP000315677"/>
    </source>
</evidence>
<dbReference type="Pfam" id="PF07729">
    <property type="entry name" value="FCD"/>
    <property type="match status" value="1"/>
</dbReference>
<accession>A0A543DQ90</accession>
<dbReference type="OrthoDB" id="3571145at2"/>
<protein>
    <submittedName>
        <fullName evidence="5">GntR family transcriptional regulator</fullName>
    </submittedName>
</protein>
<keyword evidence="3" id="KW-0804">Transcription</keyword>
<evidence type="ECO:0000313" key="5">
    <source>
        <dbReference type="EMBL" id="TQM11474.1"/>
    </source>
</evidence>
<dbReference type="GO" id="GO:0003677">
    <property type="term" value="F:DNA binding"/>
    <property type="evidence" value="ECO:0007669"/>
    <property type="project" value="UniProtKB-KW"/>
</dbReference>
<dbReference type="Gene3D" id="1.20.120.530">
    <property type="entry name" value="GntR ligand-binding domain-like"/>
    <property type="match status" value="1"/>
</dbReference>
<feature type="domain" description="HTH gntR-type" evidence="4">
    <location>
        <begin position="4"/>
        <end position="72"/>
    </location>
</feature>
<dbReference type="InterPro" id="IPR008920">
    <property type="entry name" value="TF_FadR/GntR_C"/>
</dbReference>
<dbReference type="InterPro" id="IPR036388">
    <property type="entry name" value="WH-like_DNA-bd_sf"/>
</dbReference>
<gene>
    <name evidence="5" type="ORF">FB558_4037</name>
</gene>
<dbReference type="AlphaFoldDB" id="A0A543DQ90"/>
<dbReference type="PANTHER" id="PTHR43537:SF5">
    <property type="entry name" value="UXU OPERON TRANSCRIPTIONAL REGULATOR"/>
    <property type="match status" value="1"/>
</dbReference>
<dbReference type="Proteomes" id="UP000315677">
    <property type="component" value="Unassembled WGS sequence"/>
</dbReference>
<comment type="caution">
    <text evidence="5">The sequence shown here is derived from an EMBL/GenBank/DDBJ whole genome shotgun (WGS) entry which is preliminary data.</text>
</comment>
<dbReference type="GO" id="GO:0003700">
    <property type="term" value="F:DNA-binding transcription factor activity"/>
    <property type="evidence" value="ECO:0007669"/>
    <property type="project" value="InterPro"/>
</dbReference>
<dbReference type="InterPro" id="IPR036390">
    <property type="entry name" value="WH_DNA-bd_sf"/>
</dbReference>
<dbReference type="Pfam" id="PF00392">
    <property type="entry name" value="GntR"/>
    <property type="match status" value="1"/>
</dbReference>
<dbReference type="SMART" id="SM00345">
    <property type="entry name" value="HTH_GNTR"/>
    <property type="match status" value="1"/>
</dbReference>
<dbReference type="SUPFAM" id="SSF48008">
    <property type="entry name" value="GntR ligand-binding domain-like"/>
    <property type="match status" value="1"/>
</dbReference>
<proteinExistence type="predicted"/>
<dbReference type="PROSITE" id="PS50949">
    <property type="entry name" value="HTH_GNTR"/>
    <property type="match status" value="1"/>
</dbReference>
<dbReference type="PANTHER" id="PTHR43537">
    <property type="entry name" value="TRANSCRIPTIONAL REGULATOR, GNTR FAMILY"/>
    <property type="match status" value="1"/>
</dbReference>
<evidence type="ECO:0000256" key="2">
    <source>
        <dbReference type="ARBA" id="ARBA00023125"/>
    </source>
</evidence>